<proteinExistence type="predicted"/>
<dbReference type="Proteomes" id="UP000660729">
    <property type="component" value="Unassembled WGS sequence"/>
</dbReference>
<name>A0A8H6RD80_9PEZI</name>
<organism evidence="1 2">
    <name type="scientific">Pseudocercospora fuligena</name>
    <dbReference type="NCBI Taxonomy" id="685502"/>
    <lineage>
        <taxon>Eukaryota</taxon>
        <taxon>Fungi</taxon>
        <taxon>Dikarya</taxon>
        <taxon>Ascomycota</taxon>
        <taxon>Pezizomycotina</taxon>
        <taxon>Dothideomycetes</taxon>
        <taxon>Dothideomycetidae</taxon>
        <taxon>Mycosphaerellales</taxon>
        <taxon>Mycosphaerellaceae</taxon>
        <taxon>Pseudocercospora</taxon>
    </lineage>
</organism>
<dbReference type="OrthoDB" id="5279008at2759"/>
<evidence type="ECO:0000313" key="2">
    <source>
        <dbReference type="Proteomes" id="UP000660729"/>
    </source>
</evidence>
<accession>A0A8H6RD80</accession>
<comment type="caution">
    <text evidence="1">The sequence shown here is derived from an EMBL/GenBank/DDBJ whole genome shotgun (WGS) entry which is preliminary data.</text>
</comment>
<keyword evidence="2" id="KW-1185">Reference proteome</keyword>
<dbReference type="AlphaFoldDB" id="A0A8H6RD80"/>
<dbReference type="EMBL" id="JABCIY010000209">
    <property type="protein sequence ID" value="KAF7188492.1"/>
    <property type="molecule type" value="Genomic_DNA"/>
</dbReference>
<gene>
    <name evidence="1" type="ORF">HII31_10154</name>
</gene>
<sequence>MDIVLDYVEDVDILALRATCRSVAGQAQDAFLNRYFSERRHLITEFSLRRLVDICKDDVLSSRLTSIEFVHVDLDFYWHPDVRCFTSRLGDAVDFMDWDDQMKWLHQAERNPQDETGEDDRHLANAMAQAQAEYAEALLQRKKEDAERLAVCDKWDALEDALGEDLIVNIIFLALKSLKDKSKPSIPALTVSTALQYPRRAFGLHELARYLGTDGRDDKPFGSRHSAGQKTTSMLLSGIAKANYPVRYLTLSTPSLPTLFANLNIGPQTLQLHSNMSQLRGLSMFFDRSIVSEYLNGFTTFLAAATSLEHIGIEFSTEYQNYIRNVPRAFADAFKNSKLKSIELATGRLERHDLVDLLATQQETLRRLRLVDMAPIDGNSWAPMLQTLQTDFDLEYIDIRLLTETRDRLCGAVHEGKAAVQEKLGELIKQANVLP</sequence>
<evidence type="ECO:0000313" key="1">
    <source>
        <dbReference type="EMBL" id="KAF7188492.1"/>
    </source>
</evidence>
<reference evidence="1" key="1">
    <citation type="submission" date="2020-04" db="EMBL/GenBank/DDBJ databases">
        <title>Draft genome resource of the tomato pathogen Pseudocercospora fuligena.</title>
        <authorList>
            <person name="Zaccaron A."/>
        </authorList>
    </citation>
    <scope>NUCLEOTIDE SEQUENCE</scope>
    <source>
        <strain evidence="1">PF001</strain>
    </source>
</reference>
<protein>
    <submittedName>
        <fullName evidence="1">Uncharacterized protein</fullName>
    </submittedName>
</protein>